<dbReference type="OrthoDB" id="9839161at2"/>
<dbReference type="RefSeq" id="WP_013255671.1">
    <property type="nucleotide sequence ID" value="NC_014364.1"/>
</dbReference>
<proteinExistence type="predicted"/>
<reference evidence="1 2" key="1">
    <citation type="journal article" date="2010" name="Stand. Genomic Sci.">
        <title>Complete genome sequence of Spirochaeta smaragdinae type strain (SEBR 4228).</title>
        <authorList>
            <person name="Mavromatis K."/>
            <person name="Yasawong M."/>
            <person name="Chertkov O."/>
            <person name="Lapidus A."/>
            <person name="Lucas S."/>
            <person name="Nolan M."/>
            <person name="Del Rio T.G."/>
            <person name="Tice H."/>
            <person name="Cheng J.F."/>
            <person name="Pitluck S."/>
            <person name="Liolios K."/>
            <person name="Ivanova N."/>
            <person name="Tapia R."/>
            <person name="Han C."/>
            <person name="Bruce D."/>
            <person name="Goodwin L."/>
            <person name="Pati A."/>
            <person name="Chen A."/>
            <person name="Palaniappan K."/>
            <person name="Land M."/>
            <person name="Hauser L."/>
            <person name="Chang Y.J."/>
            <person name="Jeffries C.D."/>
            <person name="Detter J.C."/>
            <person name="Rohde M."/>
            <person name="Brambilla E."/>
            <person name="Spring S."/>
            <person name="Goker M."/>
            <person name="Sikorski J."/>
            <person name="Woyke T."/>
            <person name="Bristow J."/>
            <person name="Eisen J.A."/>
            <person name="Markowitz V."/>
            <person name="Hugenholtz P."/>
            <person name="Klenk H.P."/>
            <person name="Kyrpides N.C."/>
        </authorList>
    </citation>
    <scope>NUCLEOTIDE SEQUENCE [LARGE SCALE GENOMIC DNA]</scope>
    <source>
        <strain evidence="2">DSM 11293 / JCM 15392 / SEBR 4228</strain>
    </source>
</reference>
<evidence type="ECO:0000313" key="1">
    <source>
        <dbReference type="EMBL" id="ADK82212.1"/>
    </source>
</evidence>
<dbReference type="AlphaFoldDB" id="E1R4X4"/>
<dbReference type="STRING" id="573413.Spirs_3114"/>
<protein>
    <submittedName>
        <fullName evidence="1">Uncharacterized protein</fullName>
    </submittedName>
</protein>
<dbReference type="KEGG" id="ssm:Spirs_3114"/>
<sequence length="106" mass="11886">MKELIERVLETEKNAAGRVENARSESARIQSEADQKAASIIDEARAEASRRIDAAVKAAESEAHSIRDQRLQATDEDIEAYRKRVEGRFDLILDEAVKLIIHGRGE</sequence>
<dbReference type="Gene3D" id="1.20.5.2950">
    <property type="match status" value="1"/>
</dbReference>
<dbReference type="Proteomes" id="UP000002318">
    <property type="component" value="Chromosome"/>
</dbReference>
<name>E1R4X4_SEDSS</name>
<gene>
    <name evidence="1" type="ordered locus">Spirs_3114</name>
</gene>
<dbReference type="EMBL" id="CP002116">
    <property type="protein sequence ID" value="ADK82212.1"/>
    <property type="molecule type" value="Genomic_DNA"/>
</dbReference>
<dbReference type="HOGENOM" id="CLU_2221573_0_0_12"/>
<keyword evidence="2" id="KW-1185">Reference proteome</keyword>
<organism evidence="1 2">
    <name type="scientific">Sediminispirochaeta smaragdinae (strain DSM 11293 / JCM 15392 / SEBR 4228)</name>
    <name type="common">Spirochaeta smaragdinae</name>
    <dbReference type="NCBI Taxonomy" id="573413"/>
    <lineage>
        <taxon>Bacteria</taxon>
        <taxon>Pseudomonadati</taxon>
        <taxon>Spirochaetota</taxon>
        <taxon>Spirochaetia</taxon>
        <taxon>Spirochaetales</taxon>
        <taxon>Spirochaetaceae</taxon>
        <taxon>Sediminispirochaeta</taxon>
    </lineage>
</organism>
<evidence type="ECO:0000313" key="2">
    <source>
        <dbReference type="Proteomes" id="UP000002318"/>
    </source>
</evidence>
<accession>E1R4X4</accession>